<dbReference type="CTD" id="9940259"/>
<protein>
    <submittedName>
        <fullName evidence="1">Uncharacterized protein</fullName>
    </submittedName>
</protein>
<sequence length="145" mass="16711">MDRLRQEDMRRFYPRLLQARWWLKKANTEWIDPKNPLKRYWQGGVCYLRFLFELLLHGSRSSSVMDGVFPCFSIKRLSGPLMALYMAKVKVLFQKVLVSPLWVFLLWKPMARLYGGSAGGSVGGVASGDGPMIQIHVKDGRLYGR</sequence>
<gene>
    <name evidence="1" type="ORF">LOAG_02873</name>
</gene>
<name>A0A1S0U5R3_LOALO</name>
<organism evidence="1">
    <name type="scientific">Loa loa</name>
    <name type="common">Eye worm</name>
    <name type="synonym">Filaria loa</name>
    <dbReference type="NCBI Taxonomy" id="7209"/>
    <lineage>
        <taxon>Eukaryota</taxon>
        <taxon>Metazoa</taxon>
        <taxon>Ecdysozoa</taxon>
        <taxon>Nematoda</taxon>
        <taxon>Chromadorea</taxon>
        <taxon>Rhabditida</taxon>
        <taxon>Spirurina</taxon>
        <taxon>Spiruromorpha</taxon>
        <taxon>Filarioidea</taxon>
        <taxon>Onchocercidae</taxon>
        <taxon>Loa</taxon>
    </lineage>
</organism>
<evidence type="ECO:0000313" key="1">
    <source>
        <dbReference type="EMBL" id="EFO25617.1"/>
    </source>
</evidence>
<dbReference type="RefSeq" id="XP_003138458.1">
    <property type="nucleotide sequence ID" value="XM_003138410.1"/>
</dbReference>
<proteinExistence type="predicted"/>
<dbReference type="GeneID" id="9940259"/>
<accession>A0A1S0U5R3</accession>
<dbReference type="KEGG" id="loa:LOAG_02873"/>
<reference evidence="1" key="1">
    <citation type="submission" date="2012-04" db="EMBL/GenBank/DDBJ databases">
        <title>The Genome Sequence of Loa loa.</title>
        <authorList>
            <consortium name="The Broad Institute Genome Sequencing Platform"/>
            <consortium name="Broad Institute Genome Sequencing Center for Infectious Disease"/>
            <person name="Nutman T.B."/>
            <person name="Fink D.L."/>
            <person name="Russ C."/>
            <person name="Young S."/>
            <person name="Zeng Q."/>
            <person name="Gargeya S."/>
            <person name="Alvarado L."/>
            <person name="Berlin A."/>
            <person name="Chapman S.B."/>
            <person name="Chen Z."/>
            <person name="Freedman E."/>
            <person name="Gellesch M."/>
            <person name="Goldberg J."/>
            <person name="Griggs A."/>
            <person name="Gujja S."/>
            <person name="Heilman E.R."/>
            <person name="Heiman D."/>
            <person name="Howarth C."/>
            <person name="Mehta T."/>
            <person name="Neiman D."/>
            <person name="Pearson M."/>
            <person name="Roberts A."/>
            <person name="Saif S."/>
            <person name="Shea T."/>
            <person name="Shenoy N."/>
            <person name="Sisk P."/>
            <person name="Stolte C."/>
            <person name="Sykes S."/>
            <person name="White J."/>
            <person name="Yandava C."/>
            <person name="Haas B."/>
            <person name="Henn M.R."/>
            <person name="Nusbaum C."/>
            <person name="Birren B."/>
        </authorList>
    </citation>
    <scope>NUCLEOTIDE SEQUENCE [LARGE SCALE GENOMIC DNA]</scope>
</reference>
<dbReference type="EMBL" id="JH712077">
    <property type="protein sequence ID" value="EFO25617.1"/>
    <property type="molecule type" value="Genomic_DNA"/>
</dbReference>
<dbReference type="AlphaFoldDB" id="A0A1S0U5R3"/>
<dbReference type="InParanoid" id="A0A1S0U5R3"/>